<comment type="caution">
    <text evidence="1">The sequence shown here is derived from an EMBL/GenBank/DDBJ whole genome shotgun (WGS) entry which is preliminary data.</text>
</comment>
<dbReference type="AlphaFoldDB" id="A0A7W6H9A0"/>
<protein>
    <recommendedName>
        <fullName evidence="3">DUF3168 domain-containing protein</fullName>
    </recommendedName>
</protein>
<evidence type="ECO:0008006" key="3">
    <source>
        <dbReference type="Google" id="ProtNLM"/>
    </source>
</evidence>
<keyword evidence="2" id="KW-1185">Reference proteome</keyword>
<reference evidence="1 2" key="1">
    <citation type="submission" date="2020-08" db="EMBL/GenBank/DDBJ databases">
        <title>Genomic Encyclopedia of Type Strains, Phase IV (KMG-IV): sequencing the most valuable type-strain genomes for metagenomic binning, comparative biology and taxonomic classification.</title>
        <authorList>
            <person name="Goeker M."/>
        </authorList>
    </citation>
    <scope>NUCLEOTIDE SEQUENCE [LARGE SCALE GENOMIC DNA]</scope>
    <source>
        <strain evidence="1 2">DSM 103570</strain>
    </source>
</reference>
<evidence type="ECO:0000313" key="2">
    <source>
        <dbReference type="Proteomes" id="UP000588647"/>
    </source>
</evidence>
<organism evidence="1 2">
    <name type="scientific">Aurantimonas endophytica</name>
    <dbReference type="NCBI Taxonomy" id="1522175"/>
    <lineage>
        <taxon>Bacteria</taxon>
        <taxon>Pseudomonadati</taxon>
        <taxon>Pseudomonadota</taxon>
        <taxon>Alphaproteobacteria</taxon>
        <taxon>Hyphomicrobiales</taxon>
        <taxon>Aurantimonadaceae</taxon>
        <taxon>Aurantimonas</taxon>
    </lineage>
</organism>
<dbReference type="Proteomes" id="UP000588647">
    <property type="component" value="Unassembled WGS sequence"/>
</dbReference>
<dbReference type="RefSeq" id="WP_183205192.1">
    <property type="nucleotide sequence ID" value="NZ_JAAAMM010000001.1"/>
</dbReference>
<accession>A0A7W6H9A0</accession>
<name>A0A7W6H9A0_9HYPH</name>
<dbReference type="Gene3D" id="3.30.2000.20">
    <property type="match status" value="1"/>
</dbReference>
<gene>
    <name evidence="1" type="ORF">GGR03_000013</name>
</gene>
<proteinExistence type="predicted"/>
<dbReference type="EMBL" id="JACIEM010000001">
    <property type="protein sequence ID" value="MBB4000966.1"/>
    <property type="molecule type" value="Genomic_DNA"/>
</dbReference>
<dbReference type="Pfam" id="PF13554">
    <property type="entry name" value="Phage_tail_terminator_5"/>
    <property type="match status" value="1"/>
</dbReference>
<evidence type="ECO:0000313" key="1">
    <source>
        <dbReference type="EMBL" id="MBB4000966.1"/>
    </source>
</evidence>
<dbReference type="InterPro" id="IPR025395">
    <property type="entry name" value="Phage_tail_terminator-like"/>
</dbReference>
<sequence length="134" mass="14855">MSVENDIQNALFARVASIVLSPVIPAVWPNMSEGSRTTYLRVWPLPNRPDRILIGSDGPHRRQGILQLSLFTPLNQGDVAKPIADQIADHFAPDTTMTSNGVTVRVTSAPFIRNGRPETAHWHTPIEIPYESFS</sequence>